<keyword evidence="4" id="KW-1185">Reference proteome</keyword>
<feature type="compositionally biased region" description="Low complexity" evidence="2">
    <location>
        <begin position="1539"/>
        <end position="1559"/>
    </location>
</feature>
<reference evidence="3" key="1">
    <citation type="submission" date="2013-10" db="EMBL/GenBank/DDBJ databases">
        <title>Genomic analysis of the causative agents of coccidiosis in chickens.</title>
        <authorList>
            <person name="Reid A.J."/>
            <person name="Blake D."/>
            <person name="Billington K."/>
            <person name="Browne H."/>
            <person name="Dunn M."/>
            <person name="Hung S."/>
            <person name="Kawahara F."/>
            <person name="Miranda-Saavedra D."/>
            <person name="Mourier T."/>
            <person name="Nagra H."/>
            <person name="Otto T.D."/>
            <person name="Rawlings N."/>
            <person name="Sanchez A."/>
            <person name="Sanders M."/>
            <person name="Subramaniam C."/>
            <person name="Tay Y."/>
            <person name="Dear P."/>
            <person name="Doerig C."/>
            <person name="Gruber A."/>
            <person name="Parkinson J."/>
            <person name="Shirley M."/>
            <person name="Wan K.L."/>
            <person name="Berriman M."/>
            <person name="Tomley F."/>
            <person name="Pain A."/>
        </authorList>
    </citation>
    <scope>NUCLEOTIDE SEQUENCE [LARGE SCALE GENOMIC DNA]</scope>
    <source>
        <strain evidence="3">Houghton</strain>
    </source>
</reference>
<feature type="compositionally biased region" description="Low complexity" evidence="2">
    <location>
        <begin position="1078"/>
        <end position="1095"/>
    </location>
</feature>
<feature type="region of interest" description="Disordered" evidence="2">
    <location>
        <begin position="1830"/>
        <end position="1860"/>
    </location>
</feature>
<feature type="region of interest" description="Disordered" evidence="2">
    <location>
        <begin position="1014"/>
        <end position="1041"/>
    </location>
</feature>
<feature type="coiled-coil region" evidence="1">
    <location>
        <begin position="41"/>
        <end position="169"/>
    </location>
</feature>
<feature type="region of interest" description="Disordered" evidence="2">
    <location>
        <begin position="1123"/>
        <end position="1152"/>
    </location>
</feature>
<feature type="compositionally biased region" description="Low complexity" evidence="2">
    <location>
        <begin position="905"/>
        <end position="929"/>
    </location>
</feature>
<dbReference type="OMA" id="LRWHELQ"/>
<feature type="compositionally biased region" description="Low complexity" evidence="2">
    <location>
        <begin position="1136"/>
        <end position="1152"/>
    </location>
</feature>
<feature type="compositionally biased region" description="Basic residues" evidence="2">
    <location>
        <begin position="1304"/>
        <end position="1317"/>
    </location>
</feature>
<dbReference type="PANTHER" id="PTHR45615">
    <property type="entry name" value="MYOSIN HEAVY CHAIN, NON-MUSCLE"/>
    <property type="match status" value="1"/>
</dbReference>
<proteinExistence type="predicted"/>
<feature type="region of interest" description="Disordered" evidence="2">
    <location>
        <begin position="772"/>
        <end position="826"/>
    </location>
</feature>
<feature type="region of interest" description="Disordered" evidence="2">
    <location>
        <begin position="1607"/>
        <end position="1699"/>
    </location>
</feature>
<dbReference type="GeneID" id="25271499"/>
<organism evidence="3 4">
    <name type="scientific">Eimeria acervulina</name>
    <name type="common">Coccidian parasite</name>
    <dbReference type="NCBI Taxonomy" id="5801"/>
    <lineage>
        <taxon>Eukaryota</taxon>
        <taxon>Sar</taxon>
        <taxon>Alveolata</taxon>
        <taxon>Apicomplexa</taxon>
        <taxon>Conoidasida</taxon>
        <taxon>Coccidia</taxon>
        <taxon>Eucoccidiorida</taxon>
        <taxon>Eimeriorina</taxon>
        <taxon>Eimeriidae</taxon>
        <taxon>Eimeria</taxon>
    </lineage>
</organism>
<feature type="region of interest" description="Disordered" evidence="2">
    <location>
        <begin position="171"/>
        <end position="241"/>
    </location>
</feature>
<feature type="region of interest" description="Disordered" evidence="2">
    <location>
        <begin position="840"/>
        <end position="864"/>
    </location>
</feature>
<feature type="compositionally biased region" description="Low complexity" evidence="2">
    <location>
        <begin position="1673"/>
        <end position="1682"/>
    </location>
</feature>
<keyword evidence="1" id="KW-0175">Coiled coil</keyword>
<accession>U6GXE5</accession>
<feature type="compositionally biased region" description="Low complexity" evidence="2">
    <location>
        <begin position="787"/>
        <end position="810"/>
    </location>
</feature>
<feature type="compositionally biased region" description="Low complexity" evidence="2">
    <location>
        <begin position="1751"/>
        <end position="1762"/>
    </location>
</feature>
<reference evidence="3" key="2">
    <citation type="submission" date="2013-10" db="EMBL/GenBank/DDBJ databases">
        <authorList>
            <person name="Aslett M."/>
        </authorList>
    </citation>
    <scope>NUCLEOTIDE SEQUENCE [LARGE SCALE GENOMIC DNA]</scope>
    <source>
        <strain evidence="3">Houghton</strain>
    </source>
</reference>
<dbReference type="VEuPathDB" id="ToxoDB:EAH_00034290"/>
<feature type="compositionally biased region" description="Basic and acidic residues" evidence="2">
    <location>
        <begin position="1570"/>
        <end position="1581"/>
    </location>
</feature>
<feature type="region of interest" description="Disordered" evidence="2">
    <location>
        <begin position="1265"/>
        <end position="1381"/>
    </location>
</feature>
<feature type="compositionally biased region" description="Low complexity" evidence="2">
    <location>
        <begin position="1645"/>
        <end position="1661"/>
    </location>
</feature>
<dbReference type="Proteomes" id="UP000018050">
    <property type="component" value="Unassembled WGS sequence"/>
</dbReference>
<gene>
    <name evidence="3" type="ORF">EAH_00034290</name>
</gene>
<dbReference type="RefSeq" id="XP_013247646.1">
    <property type="nucleotide sequence ID" value="XM_013392192.1"/>
</dbReference>
<evidence type="ECO:0000313" key="4">
    <source>
        <dbReference type="Proteomes" id="UP000018050"/>
    </source>
</evidence>
<evidence type="ECO:0000256" key="1">
    <source>
        <dbReference type="SAM" id="Coils"/>
    </source>
</evidence>
<name>U6GXE5_EIMAC</name>
<feature type="compositionally biased region" description="Low complexity" evidence="2">
    <location>
        <begin position="1194"/>
        <end position="1213"/>
    </location>
</feature>
<feature type="compositionally biased region" description="Polar residues" evidence="2">
    <location>
        <begin position="1354"/>
        <end position="1371"/>
    </location>
</feature>
<feature type="region of interest" description="Disordered" evidence="2">
    <location>
        <begin position="1398"/>
        <end position="1468"/>
    </location>
</feature>
<protein>
    <submittedName>
        <fullName evidence="3">DnaJ domain-containing protein, putative</fullName>
    </submittedName>
</protein>
<feature type="region of interest" description="Disordered" evidence="2">
    <location>
        <begin position="1173"/>
        <end position="1232"/>
    </location>
</feature>
<feature type="region of interest" description="Disordered" evidence="2">
    <location>
        <begin position="1726"/>
        <end position="1771"/>
    </location>
</feature>
<feature type="compositionally biased region" description="Basic residues" evidence="2">
    <location>
        <begin position="1424"/>
        <end position="1433"/>
    </location>
</feature>
<feature type="region of interest" description="Disordered" evidence="2">
    <location>
        <begin position="1526"/>
        <end position="1588"/>
    </location>
</feature>
<dbReference type="OrthoDB" id="445556at2759"/>
<sequence length="1898" mass="205021">MREAVRQGDSEEESDSTHASADAARLHAVARRIQLREHASRQQQLQLHKQLQQQQQLLQQQQQQLHQQDALLRHQEQLLRQQEQQLASRETEAGLLLRQVSLLQQQLEERADRLAAAEGNYLDVTASLQQLQQRVALGDEARLLVEEVRQQQQQDTQHLYAEVRRLRRQLSHRMHHSGSSEEKDRSGVSSGVNEADLEKENLHGSVRSDSPAQHIATGGGRPNPPSGGLSLPPRRTEGGSLDTNSATGLWCCVEAAENASCTAWGCSACCCCSSDDQHEAVVAELRAALHSCRCSMENRVSGESALSSAAATGAAALGVREALHRCPAAGADPEIVDMLLERLRAESMQIRVYSQQRHAASSSMTASTTELQLQHQGGLASIDESMEREAYDVLGTALSEDVLLPLLTVQNIGSLLRLKQQGILLANSRWLQLLKDTVGNKFLEGSCCHSSGDGTNGNGLVQGKKTLGAYPEGSITDNGGVMPSGSGGARGERRQHVLLQLLLRGSGGVAAAAGLLRHGTAPLALHAATLTDRDSGNNVFHLICLRQAAAHALAVCSAITVDRHSSALELSLQGLCLTVGKTPADLLPLLLPPHLQELSEPQKAAAAGELQRRAEFQEEISGVSCNLRAWRSVVFEYAAKASSLYRQHRNESALALYTEALKLQQRLLEKQQQLDEITGGVSSSNVSLMENTAKLAFNKACEWLLDFEGALNYMQLMRQHCPDSFAAEHYQKLNEARIALLDAESYARQLLLPIQPLYRHPDLLVVAKPVQQSTPSPTLVPPDQLTTEQHQPDTQQQNDQQQGQESPQQQANEAEPRLEKLQQQRQQLLRSIGSLQRQQQELQRELEEHRAAAAQQPGWSSTSNSLRWHELQKLQQQQQNKQKRLIECESEIGQWLKWKQKQHQEPQQHPLSQQQQQQSQVEQQNQQQQRGDTQPTEGEIERGVSENQTSSSNPSRQCERQRAQQPIPGNCEEEVHRAAPCCSTAPQGFHPSMCGVSPSVAAAADTINEAAAAALSGRDQTKPEGDSPSWDSVPSSESDGDAAKAQIIFEGCEHTSSQGSPTATTAVPTPPPLRREASASTQQRRSSSEIPPSRTSSRETARTTNKGRVRDYSCASAFRLAGRCGSRASSAGPQIRTGEAARTATAATPAATARRSLTTCIYSTAPRHAVGAAEISKSNKPKRSTAYWEETDSSSKSSTSDSSSCSSSSSDSTSDGDNEATDRGPDMQGTEANIFGRGMFGAAATGAAANIAGAAAPAACGGAAKATLQPRQQQLPSPPPRRVPATQGVRKDGSRSSSADSGRCKTRGASGRRRFVRTRGYLQQQQDASQQQRHEQQKHPEQPQRRQQLWRGTVSGNKASDNTLQTESASATLAGGPSSDATPQVAAAAAAAWLLPPDFPEPFGAEGRPLQKQADNCGPDSGHPHHQQQHRRKPPCDHPGPTGPLHAVAHQQNEGARERTPVDSPALLSQSLDGHHMRQQRLQQELHQEHMLHRELQQHREMQAAAEADRRQLLFPDEDLPTFPANTEATETGRPAVPGQAAATAGQSVSAAQAEGAAAPPDGRWANFEEDPHHLPNKDQSQRNPCWPGPPHCRNFVAEEADSRPAYSTLHRRGEESVIPAEGTSVEGSGTDRGPCVPEVQQPISASGAASAGESCSSSSSNHSVGQTDRRGSTSGCSSSSDSEAEDPANPLRASGQWRPPLFSQQKHRLHQQEQENLYRSLAQDTFTQPTPPVTDAAGPSHWGTTAPQRSSLPPLGCSSGGVNDSATLRRGTGVATATPTRLFPHYDPADVDIQRSAQCVSFCGTHEASRSVPSGAAAAALSEGHSAGAGDALRRLPPSVDAPSAMGGSESLLRDDSRQVGEVPPALGMWQHLRTRGSLPQTRENVLLHSPSRSHRM</sequence>
<feature type="compositionally biased region" description="Low complexity" evidence="2">
    <location>
        <begin position="1265"/>
        <end position="1275"/>
    </location>
</feature>
<dbReference type="EMBL" id="HG673377">
    <property type="protein sequence ID" value="CDI83204.1"/>
    <property type="molecule type" value="Genomic_DNA"/>
</dbReference>
<feature type="compositionally biased region" description="Polar residues" evidence="2">
    <location>
        <begin position="945"/>
        <end position="956"/>
    </location>
</feature>
<evidence type="ECO:0000256" key="2">
    <source>
        <dbReference type="SAM" id="MobiDB-lite"/>
    </source>
</evidence>
<evidence type="ECO:0000313" key="3">
    <source>
        <dbReference type="EMBL" id="CDI83204.1"/>
    </source>
</evidence>
<feature type="compositionally biased region" description="Low complexity" evidence="2">
    <location>
        <begin position="1026"/>
        <end position="1037"/>
    </location>
</feature>
<feature type="compositionally biased region" description="Basic and acidic residues" evidence="2">
    <location>
        <begin position="842"/>
        <end position="851"/>
    </location>
</feature>
<feature type="region of interest" description="Disordered" evidence="2">
    <location>
        <begin position="899"/>
        <end position="962"/>
    </location>
</feature>
<feature type="region of interest" description="Disordered" evidence="2">
    <location>
        <begin position="1053"/>
        <end position="1108"/>
    </location>
</feature>
<feature type="region of interest" description="Disordered" evidence="2">
    <location>
        <begin position="1"/>
        <end position="22"/>
    </location>
</feature>
<dbReference type="PANTHER" id="PTHR45615:SF63">
    <property type="entry name" value="CHROMOSOME UNDETERMINED SCAFFOLD_10, WHOLE GENOME SHOTGUN SEQUENCE"/>
    <property type="match status" value="1"/>
</dbReference>
<feature type="compositionally biased region" description="Basic and acidic residues" evidence="2">
    <location>
        <begin position="1332"/>
        <end position="1344"/>
    </location>
</feature>